<dbReference type="EMBL" id="CAJOBJ010337696">
    <property type="protein sequence ID" value="CAF5190970.1"/>
    <property type="molecule type" value="Genomic_DNA"/>
</dbReference>
<feature type="domain" description="AB hydrolase-1" evidence="3">
    <location>
        <begin position="16"/>
        <end position="99"/>
    </location>
</feature>
<organism evidence="4 5">
    <name type="scientific">Rotaria magnacalcarata</name>
    <dbReference type="NCBI Taxonomy" id="392030"/>
    <lineage>
        <taxon>Eukaryota</taxon>
        <taxon>Metazoa</taxon>
        <taxon>Spiralia</taxon>
        <taxon>Gnathifera</taxon>
        <taxon>Rotifera</taxon>
        <taxon>Eurotatoria</taxon>
        <taxon>Bdelloidea</taxon>
        <taxon>Philodinida</taxon>
        <taxon>Philodinidae</taxon>
        <taxon>Rotaria</taxon>
    </lineage>
</organism>
<accession>A0A8S3I655</accession>
<evidence type="ECO:0000259" key="3">
    <source>
        <dbReference type="Pfam" id="PF00561"/>
    </source>
</evidence>
<dbReference type="GO" id="GO:0016787">
    <property type="term" value="F:hydrolase activity"/>
    <property type="evidence" value="ECO:0007669"/>
    <property type="project" value="UniProtKB-KW"/>
</dbReference>
<name>A0A8S3I655_9BILA</name>
<keyword evidence="2" id="KW-0378">Hydrolase</keyword>
<dbReference type="InterPro" id="IPR000073">
    <property type="entry name" value="AB_hydrolase_1"/>
</dbReference>
<protein>
    <recommendedName>
        <fullName evidence="3">AB hydrolase-1 domain-containing protein</fullName>
    </recommendedName>
</protein>
<sequence>MLSLTVLIQTSDSFETYEIYLYDRAGHGFSNHLPKGSDYSYGCGLEDVREVIKTLGWQKEKFSIIGHSFGAMLGMTYATCYQDEVLCVVAIDAMVRAEVTTESFWTTVGHRIDYNLNFLNTIPSTYTDELTLEKAIAHTKSGRPGITDEAARLLIERAVRRDGDNKLYFTRDPSLKMASLIPFSVDMVESVVRTIK</sequence>
<dbReference type="Gene3D" id="3.40.50.1820">
    <property type="entry name" value="alpha/beta hydrolase"/>
    <property type="match status" value="1"/>
</dbReference>
<dbReference type="AlphaFoldDB" id="A0A8S3I655"/>
<dbReference type="SUPFAM" id="SSF53474">
    <property type="entry name" value="alpha/beta-Hydrolases"/>
    <property type="match status" value="1"/>
</dbReference>
<evidence type="ECO:0000313" key="5">
    <source>
        <dbReference type="Proteomes" id="UP000681720"/>
    </source>
</evidence>
<feature type="non-terminal residue" evidence="4">
    <location>
        <position position="1"/>
    </location>
</feature>
<dbReference type="PANTHER" id="PTHR43798">
    <property type="entry name" value="MONOACYLGLYCEROL LIPASE"/>
    <property type="match status" value="1"/>
</dbReference>
<proteinExistence type="inferred from homology"/>
<comment type="caution">
    <text evidence="4">The sequence shown here is derived from an EMBL/GenBank/DDBJ whole genome shotgun (WGS) entry which is preliminary data.</text>
</comment>
<reference evidence="4" key="1">
    <citation type="submission" date="2021-02" db="EMBL/GenBank/DDBJ databases">
        <authorList>
            <person name="Nowell W R."/>
        </authorList>
    </citation>
    <scope>NUCLEOTIDE SEQUENCE</scope>
</reference>
<evidence type="ECO:0000313" key="4">
    <source>
        <dbReference type="EMBL" id="CAF5190970.1"/>
    </source>
</evidence>
<evidence type="ECO:0000256" key="1">
    <source>
        <dbReference type="ARBA" id="ARBA00008645"/>
    </source>
</evidence>
<evidence type="ECO:0000256" key="2">
    <source>
        <dbReference type="ARBA" id="ARBA00022801"/>
    </source>
</evidence>
<dbReference type="Proteomes" id="UP000681720">
    <property type="component" value="Unassembled WGS sequence"/>
</dbReference>
<dbReference type="Pfam" id="PF00561">
    <property type="entry name" value="Abhydrolase_1"/>
    <property type="match status" value="1"/>
</dbReference>
<dbReference type="InterPro" id="IPR050266">
    <property type="entry name" value="AB_hydrolase_sf"/>
</dbReference>
<comment type="similarity">
    <text evidence="1">Belongs to the AB hydrolase superfamily.</text>
</comment>
<gene>
    <name evidence="4" type="ORF">GIL414_LOCUS73012</name>
</gene>
<dbReference type="PANTHER" id="PTHR43798:SF14">
    <property type="entry name" value="SERINE HYDROLASE-LIKE PROTEIN DDB_G0286239"/>
    <property type="match status" value="1"/>
</dbReference>
<dbReference type="GO" id="GO:0016020">
    <property type="term" value="C:membrane"/>
    <property type="evidence" value="ECO:0007669"/>
    <property type="project" value="TreeGrafter"/>
</dbReference>
<dbReference type="InterPro" id="IPR029058">
    <property type="entry name" value="AB_hydrolase_fold"/>
</dbReference>